<sequence>MRSIADSPAMRHTENAYHEMADNPRAVRLGMATDGFSPVSFSRKSYSIWPVMFINYNIPPWLSTKKGHILLSLIIPGPKKPSNFDVYMGPVVDELKLLWNGVPAYDVRPTCPEEQRRFTLNGICLRTIHDSPGLGIVSGLQVSGTRGCPTCGMNLESKYSKHMKTTIYMGHKRYLSQTSHMRGDCTTPKPPVTHFTDWYVLEYEIQQGVQQRAQSGLNRIPLLAELPYYDSLLIQNLGDPMHEEGNITKNLLRHMFGHVDELHHRRACEEFNVHQEAWPYPRSDGTEGKRQAPWVFSKQERDLFRQRISKIRTPTGYSSYIGGAFQHADDKIWGKGLKTHDYHKLIHDILPLVIHGLGSEELREAIYALSRFFRWVCAKEINMNEVSYMEEFSAETLCLLERALPPSFFVGQTHWVLHLVREVGICGPVHNRWMYFVERYMRVLKELIRQNAKMEGSIAAGYLVMEDMFYGSEFLSRLDPSAPLSSMADFENEELGEVPYGASIRKKMDKTMLHQAHIFVLHNAECMQSWLDRYSMDHPPKRRNRPTFLGYMGEMQKLSDQGQLPSDYPDIKDDVTNIIIGPYVHATFWSQCWTMGHHFRKQLVDVNITHGGSWCDSCD</sequence>
<feature type="domain" description="DUF4218" evidence="1">
    <location>
        <begin position="376"/>
        <end position="479"/>
    </location>
</feature>
<gene>
    <name evidence="2" type="ORF">R1sor_017471</name>
</gene>
<accession>A0ABD3IAA8</accession>
<dbReference type="AlphaFoldDB" id="A0ABD3IAA8"/>
<dbReference type="PANTHER" id="PTHR48258">
    <property type="entry name" value="DUF4218 DOMAIN-CONTAINING PROTEIN-RELATED"/>
    <property type="match status" value="1"/>
</dbReference>
<keyword evidence="3" id="KW-1185">Reference proteome</keyword>
<evidence type="ECO:0000259" key="1">
    <source>
        <dbReference type="Pfam" id="PF13960"/>
    </source>
</evidence>
<dbReference type="Proteomes" id="UP001633002">
    <property type="component" value="Unassembled WGS sequence"/>
</dbReference>
<proteinExistence type="predicted"/>
<comment type="caution">
    <text evidence="2">The sequence shown here is derived from an EMBL/GenBank/DDBJ whole genome shotgun (WGS) entry which is preliminary data.</text>
</comment>
<dbReference type="InterPro" id="IPR004242">
    <property type="entry name" value="Transposase_21"/>
</dbReference>
<dbReference type="Pfam" id="PF02992">
    <property type="entry name" value="Transposase_21"/>
    <property type="match status" value="1"/>
</dbReference>
<evidence type="ECO:0000313" key="2">
    <source>
        <dbReference type="EMBL" id="KAL3699449.1"/>
    </source>
</evidence>
<evidence type="ECO:0000313" key="3">
    <source>
        <dbReference type="Proteomes" id="UP001633002"/>
    </source>
</evidence>
<organism evidence="2 3">
    <name type="scientific">Riccia sorocarpa</name>
    <dbReference type="NCBI Taxonomy" id="122646"/>
    <lineage>
        <taxon>Eukaryota</taxon>
        <taxon>Viridiplantae</taxon>
        <taxon>Streptophyta</taxon>
        <taxon>Embryophyta</taxon>
        <taxon>Marchantiophyta</taxon>
        <taxon>Marchantiopsida</taxon>
        <taxon>Marchantiidae</taxon>
        <taxon>Marchantiales</taxon>
        <taxon>Ricciaceae</taxon>
        <taxon>Riccia</taxon>
    </lineage>
</organism>
<dbReference type="EMBL" id="JBJQOH010000001">
    <property type="protein sequence ID" value="KAL3699449.1"/>
    <property type="molecule type" value="Genomic_DNA"/>
</dbReference>
<dbReference type="InterPro" id="IPR025452">
    <property type="entry name" value="DUF4218"/>
</dbReference>
<dbReference type="Pfam" id="PF13960">
    <property type="entry name" value="DUF4218"/>
    <property type="match status" value="1"/>
</dbReference>
<reference evidence="2 3" key="1">
    <citation type="submission" date="2024-09" db="EMBL/GenBank/DDBJ databases">
        <title>Chromosome-scale assembly of Riccia sorocarpa.</title>
        <authorList>
            <person name="Paukszto L."/>
        </authorList>
    </citation>
    <scope>NUCLEOTIDE SEQUENCE [LARGE SCALE GENOMIC DNA]</scope>
    <source>
        <strain evidence="2">LP-2024</strain>
        <tissue evidence="2">Aerial parts of the thallus</tissue>
    </source>
</reference>
<name>A0ABD3IAA8_9MARC</name>
<protein>
    <recommendedName>
        <fullName evidence="1">DUF4218 domain-containing protein</fullName>
    </recommendedName>
</protein>